<keyword evidence="2" id="KW-1185">Reference proteome</keyword>
<dbReference type="InterPro" id="IPR032301">
    <property type="entry name" value="DUF4844"/>
</dbReference>
<protein>
    <submittedName>
        <fullName evidence="1">DUF4844 domain-containing protein</fullName>
    </submittedName>
</protein>
<dbReference type="Gene3D" id="1.20.1480.40">
    <property type="entry name" value="Uncharacterised protein PF16133, DUF4844"/>
    <property type="match status" value="1"/>
</dbReference>
<name>A0ABX7QXY6_9GAMM</name>
<dbReference type="Pfam" id="PF16133">
    <property type="entry name" value="DUF4844"/>
    <property type="match status" value="1"/>
</dbReference>
<organism evidence="1 2">
    <name type="scientific">Shewanella avicenniae</name>
    <dbReference type="NCBI Taxonomy" id="2814294"/>
    <lineage>
        <taxon>Bacteria</taxon>
        <taxon>Pseudomonadati</taxon>
        <taxon>Pseudomonadota</taxon>
        <taxon>Gammaproteobacteria</taxon>
        <taxon>Alteromonadales</taxon>
        <taxon>Shewanellaceae</taxon>
        <taxon>Shewanella</taxon>
    </lineage>
</organism>
<evidence type="ECO:0000313" key="1">
    <source>
        <dbReference type="EMBL" id="QSX35496.1"/>
    </source>
</evidence>
<gene>
    <name evidence="1" type="ORF">JYB87_11910</name>
</gene>
<proteinExistence type="predicted"/>
<reference evidence="1 2" key="1">
    <citation type="submission" date="2021-03" db="EMBL/GenBank/DDBJ databases">
        <title>Novel species identification of genus Shewanella.</title>
        <authorList>
            <person name="Liu G."/>
            <person name="Zhang Q."/>
        </authorList>
    </citation>
    <scope>NUCLEOTIDE SEQUENCE [LARGE SCALE GENOMIC DNA]</scope>
    <source>
        <strain evidence="1 2">FJAT-51800</strain>
    </source>
</reference>
<sequence length="120" mass="13901">MIHNNTERVQKLEKLLVEKKFTADEKLFYPGAPSEEVRATCEQAMNIVIQALIDTPEAGITEIEFWSLLEKAATVYKQFDSEEMERGLSYMEEIMDIYDIESSDGRLNTWRYGFDPANSH</sequence>
<dbReference type="EMBL" id="CP071503">
    <property type="protein sequence ID" value="QSX35496.1"/>
    <property type="molecule type" value="Genomic_DNA"/>
</dbReference>
<dbReference type="InterPro" id="IPR038360">
    <property type="entry name" value="DUF4844_sf"/>
</dbReference>
<evidence type="ECO:0000313" key="2">
    <source>
        <dbReference type="Proteomes" id="UP000662770"/>
    </source>
</evidence>
<dbReference type="Proteomes" id="UP000662770">
    <property type="component" value="Chromosome"/>
</dbReference>
<accession>A0ABX7QXY6</accession>